<sequence>MEVQPATQAAASPEAEGESTAPAQETVAESDYETDASSQLTGTTNNSQAYHRLSDGSFLVPNDETEQERLEIANHLWLVAWDGKFCLCPKKEGAKRVLDLGTGTGLWSILYADAYQGAEVLGVDLSPIQPEFVPPNCFFEVDDLENDWTWTIPFDFIFARNMAGSFQDWAKCDDGTLKEDSALFQWSKYLVEATDKIGRPITIASKLDKMLEEAGFVDVVVTKQVMPASPWAEDEKLRNLGLWTSASLLPGIEGLCLALFTRVLDWDPKEVLAFCASVRKDAKNLGIHAYWYGYSIYGRKPFPKEGEETPTQREIGLRTEDTYGYMDWLQNVNVDSMLRQRFAVDVGREIRKETRTVIQQGYMSGSFDGGRWKSPPGHISCPDSIRYISFQSSFGEENKFFPYQLSEECEDLEAYKPGGFHPVHLDDVFDERYRVHHKLGFSGFSIAWLARDSVDHQQIALKIVVTSESSTYSTRNSFCDCRPSPGHRVRAFRHRNFTASNITLCLTDEFHTYTEVNVTRLYGQPQLWPVRRYSEESPEPHAPKYIVEALDWLASPSNLLSSRICIFDFDQFFTIESAPRKLGTPATYISRRSRIVKTMGDLPEKRKETCFDEAGNNPIEDSETGEPVWALEETRPLRGRVHEILDEPPSLFIDLNGAPQVPAEVDPVPPQCDSDMTLPGGVLGNAFETHSRLCEWGLFWCLLGQK</sequence>
<evidence type="ECO:0000313" key="3">
    <source>
        <dbReference type="EMBL" id="KXH62107.1"/>
    </source>
</evidence>
<dbReference type="GO" id="GO:0032259">
    <property type="term" value="P:methylation"/>
    <property type="evidence" value="ECO:0007669"/>
    <property type="project" value="UniProtKB-KW"/>
</dbReference>
<proteinExistence type="inferred from homology"/>
<organism evidence="3 4">
    <name type="scientific">Colletotrichum salicis</name>
    <dbReference type="NCBI Taxonomy" id="1209931"/>
    <lineage>
        <taxon>Eukaryota</taxon>
        <taxon>Fungi</taxon>
        <taxon>Dikarya</taxon>
        <taxon>Ascomycota</taxon>
        <taxon>Pezizomycotina</taxon>
        <taxon>Sordariomycetes</taxon>
        <taxon>Hypocreomycetidae</taxon>
        <taxon>Glomerellales</taxon>
        <taxon>Glomerellaceae</taxon>
        <taxon>Colletotrichum</taxon>
        <taxon>Colletotrichum acutatum species complex</taxon>
    </lineage>
</organism>
<keyword evidence="4" id="KW-1185">Reference proteome</keyword>
<dbReference type="AlphaFoldDB" id="A0A135UP37"/>
<dbReference type="GO" id="GO:0008168">
    <property type="term" value="F:methyltransferase activity"/>
    <property type="evidence" value="ECO:0007669"/>
    <property type="project" value="UniProtKB-KW"/>
</dbReference>
<feature type="compositionally biased region" description="Polar residues" evidence="2">
    <location>
        <begin position="1"/>
        <end position="10"/>
    </location>
</feature>
<evidence type="ECO:0000256" key="1">
    <source>
        <dbReference type="ARBA" id="ARBA00038158"/>
    </source>
</evidence>
<dbReference type="InterPro" id="IPR029063">
    <property type="entry name" value="SAM-dependent_MTases_sf"/>
</dbReference>
<accession>A0A135UP37</accession>
<dbReference type="EMBL" id="JFFI01001214">
    <property type="protein sequence ID" value="KXH62107.1"/>
    <property type="molecule type" value="Genomic_DNA"/>
</dbReference>
<keyword evidence="3" id="KW-0489">Methyltransferase</keyword>
<dbReference type="Gene3D" id="3.40.50.150">
    <property type="entry name" value="Vaccinia Virus protein VP39"/>
    <property type="match status" value="1"/>
</dbReference>
<dbReference type="Pfam" id="PF13489">
    <property type="entry name" value="Methyltransf_23"/>
    <property type="match status" value="1"/>
</dbReference>
<dbReference type="CDD" id="cd02440">
    <property type="entry name" value="AdoMet_MTases"/>
    <property type="match status" value="1"/>
</dbReference>
<evidence type="ECO:0000256" key="2">
    <source>
        <dbReference type="SAM" id="MobiDB-lite"/>
    </source>
</evidence>
<dbReference type="Proteomes" id="UP000070121">
    <property type="component" value="Unassembled WGS sequence"/>
</dbReference>
<dbReference type="SUPFAM" id="SSF56112">
    <property type="entry name" value="Protein kinase-like (PK-like)"/>
    <property type="match status" value="1"/>
</dbReference>
<comment type="caution">
    <text evidence="3">The sequence shown here is derived from an EMBL/GenBank/DDBJ whole genome shotgun (WGS) entry which is preliminary data.</text>
</comment>
<feature type="compositionally biased region" description="Polar residues" evidence="2">
    <location>
        <begin position="35"/>
        <end position="48"/>
    </location>
</feature>
<comment type="similarity">
    <text evidence="1">Belongs to the methyltransferase superfamily. LaeA methyltransferase family.</text>
</comment>
<dbReference type="OrthoDB" id="2013972at2759"/>
<reference evidence="3 4" key="1">
    <citation type="submission" date="2014-02" db="EMBL/GenBank/DDBJ databases">
        <title>The genome sequence of Colletotrichum salicis CBS 607.94.</title>
        <authorList>
            <person name="Baroncelli R."/>
            <person name="Thon M.R."/>
        </authorList>
    </citation>
    <scope>NUCLEOTIDE SEQUENCE [LARGE SCALE GENOMIC DNA]</scope>
    <source>
        <strain evidence="3 4">CBS 607.94</strain>
    </source>
</reference>
<dbReference type="PANTHER" id="PTHR43591:SF10">
    <property type="entry name" value="ABC TRANSMEMBRANE TYPE-1 DOMAIN-CONTAINING PROTEIN-RELATED"/>
    <property type="match status" value="1"/>
</dbReference>
<name>A0A135UP37_9PEZI</name>
<dbReference type="PANTHER" id="PTHR43591">
    <property type="entry name" value="METHYLTRANSFERASE"/>
    <property type="match status" value="1"/>
</dbReference>
<dbReference type="STRING" id="1209931.A0A135UP37"/>
<protein>
    <submittedName>
        <fullName evidence="3">Methyltransferase domain-containing protein</fullName>
    </submittedName>
</protein>
<keyword evidence="3" id="KW-0808">Transferase</keyword>
<dbReference type="InterPro" id="IPR011009">
    <property type="entry name" value="Kinase-like_dom_sf"/>
</dbReference>
<dbReference type="Gene3D" id="3.30.200.20">
    <property type="entry name" value="Phosphorylase Kinase, domain 1"/>
    <property type="match status" value="1"/>
</dbReference>
<gene>
    <name evidence="3" type="ORF">CSAL01_09831</name>
</gene>
<feature type="region of interest" description="Disordered" evidence="2">
    <location>
        <begin position="1"/>
        <end position="48"/>
    </location>
</feature>
<dbReference type="SUPFAM" id="SSF53335">
    <property type="entry name" value="S-adenosyl-L-methionine-dependent methyltransferases"/>
    <property type="match status" value="1"/>
</dbReference>
<evidence type="ECO:0000313" key="4">
    <source>
        <dbReference type="Proteomes" id="UP000070121"/>
    </source>
</evidence>